<feature type="signal peptide" evidence="1">
    <location>
        <begin position="1"/>
        <end position="18"/>
    </location>
</feature>
<feature type="chain" id="PRO_5047347829" description="Lipoprotein" evidence="1">
    <location>
        <begin position="19"/>
        <end position="125"/>
    </location>
</feature>
<accession>A0ABX3BP16</accession>
<dbReference type="RefSeq" id="WP_005643783.1">
    <property type="nucleotide sequence ID" value="NZ_MCII02000048.1"/>
</dbReference>
<reference evidence="2 3" key="1">
    <citation type="submission" date="2016-08" db="EMBL/GenBank/DDBJ databases">
        <authorList>
            <person name="Eshaghi A."/>
            <person name="Soares D."/>
            <person name="Kus J."/>
            <person name="Richardson D."/>
            <person name="Li A."/>
            <person name="Patel S.N."/>
        </authorList>
    </citation>
    <scope>NUCLEOTIDE SEQUENCE [LARGE SCALE GENOMIC DNA]</scope>
    <source>
        <strain evidence="2 3">C860</strain>
    </source>
</reference>
<evidence type="ECO:0000313" key="3">
    <source>
        <dbReference type="Proteomes" id="UP000175677"/>
    </source>
</evidence>
<name>A0ABX3BP16_9PAST</name>
<keyword evidence="1" id="KW-0732">Signal</keyword>
<organism evidence="2 3">
    <name type="scientific">Haemophilus quentini</name>
    <dbReference type="NCBI Taxonomy" id="123834"/>
    <lineage>
        <taxon>Bacteria</taxon>
        <taxon>Pseudomonadati</taxon>
        <taxon>Pseudomonadota</taxon>
        <taxon>Gammaproteobacteria</taxon>
        <taxon>Pasteurellales</taxon>
        <taxon>Pasteurellaceae</taxon>
        <taxon>Haemophilus</taxon>
    </lineage>
</organism>
<comment type="caution">
    <text evidence="2">The sequence shown here is derived from an EMBL/GenBank/DDBJ whole genome shotgun (WGS) entry which is preliminary data.</text>
</comment>
<sequence>MKKLLLIAGLGAILAGCAQLTQEQIKNADYGQYPTNYERIVKEYYETVAKDPDSLKYKEISTPEKSWVNDFGDHKFGYMSCVTVNGKNSYGAYVGYETDGILIKNGKVIHIINNIDQYNRDFCKK</sequence>
<dbReference type="EMBL" id="MDJC01000017">
    <property type="protein sequence ID" value="OEY76607.1"/>
    <property type="molecule type" value="Genomic_DNA"/>
</dbReference>
<evidence type="ECO:0000313" key="2">
    <source>
        <dbReference type="EMBL" id="OEY76607.1"/>
    </source>
</evidence>
<protein>
    <recommendedName>
        <fullName evidence="4">Lipoprotein</fullName>
    </recommendedName>
</protein>
<gene>
    <name evidence="2" type="ORF">BFQ30_08370</name>
</gene>
<dbReference type="PROSITE" id="PS51257">
    <property type="entry name" value="PROKAR_LIPOPROTEIN"/>
    <property type="match status" value="1"/>
</dbReference>
<proteinExistence type="predicted"/>
<evidence type="ECO:0000256" key="1">
    <source>
        <dbReference type="SAM" id="SignalP"/>
    </source>
</evidence>
<evidence type="ECO:0008006" key="4">
    <source>
        <dbReference type="Google" id="ProtNLM"/>
    </source>
</evidence>
<keyword evidence="3" id="KW-1185">Reference proteome</keyword>
<dbReference type="Proteomes" id="UP000175677">
    <property type="component" value="Unassembled WGS sequence"/>
</dbReference>